<dbReference type="InterPro" id="IPR002885">
    <property type="entry name" value="PPR_rpt"/>
</dbReference>
<dbReference type="Pfam" id="PF12854">
    <property type="entry name" value="PPR_1"/>
    <property type="match status" value="1"/>
</dbReference>
<dbReference type="FunFam" id="1.25.40.10:FF:000333">
    <property type="entry name" value="Pentatricopeptide repeat-containing protein"/>
    <property type="match status" value="1"/>
</dbReference>
<dbReference type="Pfam" id="PF01535">
    <property type="entry name" value="PPR"/>
    <property type="match status" value="2"/>
</dbReference>
<feature type="repeat" description="PPR" evidence="3">
    <location>
        <begin position="394"/>
        <end position="424"/>
    </location>
</feature>
<evidence type="ECO:0000313" key="5">
    <source>
        <dbReference type="Proteomes" id="UP001627284"/>
    </source>
</evidence>
<evidence type="ECO:0008006" key="6">
    <source>
        <dbReference type="Google" id="ProtNLM"/>
    </source>
</evidence>
<protein>
    <recommendedName>
        <fullName evidence="6">Pentatricopeptide repeat-containing protein</fullName>
    </recommendedName>
</protein>
<dbReference type="FunFam" id="1.25.40.10:FF:000090">
    <property type="entry name" value="Pentatricopeptide repeat-containing protein, chloroplastic"/>
    <property type="match status" value="1"/>
</dbReference>
<dbReference type="InterPro" id="IPR046960">
    <property type="entry name" value="PPR_At4g14850-like_plant"/>
</dbReference>
<keyword evidence="5" id="KW-1185">Reference proteome</keyword>
<proteinExistence type="inferred from homology"/>
<sequence length="649" mass="73684">KAQIRYFSLDIFPKTLSPTVSDERSFRVELKSLLPIRLFFFKNSICKMQMPTPIRAPTWVSRRRHFEQKLWDLDKCRDINQLKQMQALVYKSNLEQDPFIAPKLIAAFSNCRQMGSVLKVFDQVRDPNVYLYNALIRAHIYNSQPSQAFDTFFDMQSSGIFPDNFTFSFLLKGCSGKCWLSVVSMIHAHVVKWGFEDDIYVPNSLIDAYSKCGLVGVRIAGQLFWGMKERDVVSWNSMVSALLKVGDLSEARKLFDEMPQRDRVSWNTMLDGYTKAEQMSVAFELFKTMPQRDVVSWSTMVSGYCKAGDLEMARMLFDKMPSKNLVSWTIMISGYAEKGHINEAIQLFMQMEETGLRLDVAAFVSILAACAESGMLSLGKKVHDSVERSMYKCNTLVCNALIDMYAKCGCLHKAYKVFNGLKKRDLVSWNAMIHGLAMHGRGKKALELFFRMKQEGFVPDKVTLVGILCACNHTGLVDEGILFFYSMEKDYGVKPEVEHYGCLIDLLGRGGYVREAFELARKMPLEPNVKIWGSLLGACRMHKDVELADDVRNLLVKLEPKNAGKLSALSNIYASAGDWDNVANIRLMMKNIGRPNQSGASLLLLNDEYREFTVMDKSHVKSGKIYQMVDRLGQHLKLLSPVPAGLCDE</sequence>
<organism evidence="4 5">
    <name type="scientific">Solanum stoloniferum</name>
    <dbReference type="NCBI Taxonomy" id="62892"/>
    <lineage>
        <taxon>Eukaryota</taxon>
        <taxon>Viridiplantae</taxon>
        <taxon>Streptophyta</taxon>
        <taxon>Embryophyta</taxon>
        <taxon>Tracheophyta</taxon>
        <taxon>Spermatophyta</taxon>
        <taxon>Magnoliopsida</taxon>
        <taxon>eudicotyledons</taxon>
        <taxon>Gunneridae</taxon>
        <taxon>Pentapetalae</taxon>
        <taxon>asterids</taxon>
        <taxon>lamiids</taxon>
        <taxon>Solanales</taxon>
        <taxon>Solanaceae</taxon>
        <taxon>Solanoideae</taxon>
        <taxon>Solaneae</taxon>
        <taxon>Solanum</taxon>
    </lineage>
</organism>
<dbReference type="PANTHER" id="PTHR47926">
    <property type="entry name" value="PENTATRICOPEPTIDE REPEAT-CONTAINING PROTEIN"/>
    <property type="match status" value="1"/>
</dbReference>
<feature type="repeat" description="PPR" evidence="3">
    <location>
        <begin position="128"/>
        <end position="162"/>
    </location>
</feature>
<keyword evidence="2" id="KW-0677">Repeat</keyword>
<gene>
    <name evidence="4" type="ORF">AABB24_025252</name>
</gene>
<evidence type="ECO:0000256" key="3">
    <source>
        <dbReference type="PROSITE-ProRule" id="PRU00708"/>
    </source>
</evidence>
<evidence type="ECO:0000256" key="2">
    <source>
        <dbReference type="ARBA" id="ARBA00022737"/>
    </source>
</evidence>
<comment type="similarity">
    <text evidence="1">Belongs to the PPR family. PCMP-H subfamily.</text>
</comment>
<reference evidence="4 5" key="1">
    <citation type="submission" date="2024-05" db="EMBL/GenBank/DDBJ databases">
        <title>De novo assembly of an allotetraploid wild potato.</title>
        <authorList>
            <person name="Hosaka A.J."/>
        </authorList>
    </citation>
    <scope>NUCLEOTIDE SEQUENCE [LARGE SCALE GENOMIC DNA]</scope>
    <source>
        <tissue evidence="4">Young leaves</tissue>
    </source>
</reference>
<dbReference type="InterPro" id="IPR046848">
    <property type="entry name" value="E_motif"/>
</dbReference>
<dbReference type="NCBIfam" id="TIGR00756">
    <property type="entry name" value="PPR"/>
    <property type="match status" value="7"/>
</dbReference>
<dbReference type="Pfam" id="PF13041">
    <property type="entry name" value="PPR_2"/>
    <property type="match status" value="3"/>
</dbReference>
<dbReference type="PANTHER" id="PTHR47926:SF413">
    <property type="entry name" value="REPEAT (TPR)-LIKE SUPERFAMILY PROTEIN, PUTATIVE-RELATED"/>
    <property type="match status" value="1"/>
</dbReference>
<dbReference type="EMBL" id="JBJKTR010000014">
    <property type="protein sequence ID" value="KAL3346708.1"/>
    <property type="molecule type" value="Genomic_DNA"/>
</dbReference>
<evidence type="ECO:0000313" key="4">
    <source>
        <dbReference type="EMBL" id="KAL3346708.1"/>
    </source>
</evidence>
<accession>A0ABD2SRZ1</accession>
<feature type="repeat" description="PPR" evidence="3">
    <location>
        <begin position="293"/>
        <end position="327"/>
    </location>
</feature>
<comment type="caution">
    <text evidence="4">The sequence shown here is derived from an EMBL/GenBank/DDBJ whole genome shotgun (WGS) entry which is preliminary data.</text>
</comment>
<dbReference type="AlphaFoldDB" id="A0ABD2SRZ1"/>
<feature type="repeat" description="PPR" evidence="3">
    <location>
        <begin position="425"/>
        <end position="459"/>
    </location>
</feature>
<dbReference type="GO" id="GO:0003729">
    <property type="term" value="F:mRNA binding"/>
    <property type="evidence" value="ECO:0007669"/>
    <property type="project" value="UniProtKB-ARBA"/>
</dbReference>
<evidence type="ECO:0000256" key="1">
    <source>
        <dbReference type="ARBA" id="ARBA00006643"/>
    </source>
</evidence>
<dbReference type="FunFam" id="1.25.40.10:FF:000125">
    <property type="entry name" value="Pentatricopeptide repeat-containing protein"/>
    <property type="match status" value="1"/>
</dbReference>
<dbReference type="PROSITE" id="PS51375">
    <property type="entry name" value="PPR"/>
    <property type="match status" value="6"/>
</dbReference>
<feature type="repeat" description="PPR" evidence="3">
    <location>
        <begin position="328"/>
        <end position="358"/>
    </location>
</feature>
<dbReference type="FunFam" id="1.25.40.10:FF:000557">
    <property type="entry name" value="Pentatricopeptide repeat-containing protein, chloroplastic"/>
    <property type="match status" value="1"/>
</dbReference>
<dbReference type="Proteomes" id="UP001627284">
    <property type="component" value="Unassembled WGS sequence"/>
</dbReference>
<name>A0ABD2SRZ1_9SOLN</name>
<dbReference type="GO" id="GO:0048731">
    <property type="term" value="P:system development"/>
    <property type="evidence" value="ECO:0007669"/>
    <property type="project" value="UniProtKB-ARBA"/>
</dbReference>
<dbReference type="Gene3D" id="1.25.40.10">
    <property type="entry name" value="Tetratricopeptide repeat domain"/>
    <property type="match status" value="5"/>
</dbReference>
<dbReference type="Pfam" id="PF20431">
    <property type="entry name" value="E_motif"/>
    <property type="match status" value="1"/>
</dbReference>
<feature type="non-terminal residue" evidence="4">
    <location>
        <position position="1"/>
    </location>
</feature>
<dbReference type="InterPro" id="IPR011990">
    <property type="entry name" value="TPR-like_helical_dom_sf"/>
</dbReference>
<feature type="repeat" description="PPR" evidence="3">
    <location>
        <begin position="231"/>
        <end position="265"/>
    </location>
</feature>